<dbReference type="Proteomes" id="UP000054270">
    <property type="component" value="Unassembled WGS sequence"/>
</dbReference>
<accession>A0A0D2P853</accession>
<sequence length="511" mass="58222">MSLDLDTPPVYNLPDDLLWNIFSLNANMFTNEDALSTTRFTSQVCRIWRNNMLNTPSLWGRLIDFDSLHGLKSIKWAQELIRRSDHSLLWIKSNKRWCRPIRSSTHIPPIRSEHNFFFGIVTENWDRIQRLVLSAPIVFGSTTLDDLTILRRPAPNLEVFSVEAWIVDGNQAMKNEAFQRLFSGDAPMLRQFSDMSCRIDLNTPWFQNLDSIQLGWVFDIYECLTIVSSIPNLQHLTVQYSTRPPIYSPRPIVSLPQLKRLSFDLNLEEATYMLDHLRIPQGCSLDLQTSPPSFGRDSYDELSNLFDQATSAISRASRQYFQSHPPRALDITYSGSMMSFSDDTNRDSAFELGCDSLHESSIKVVKIFSALACPEFARVTELKLLYNVNLPSAPFSAFLRCFVSVETLHTDERTFSRINATRNLLTTTNGRPQIIFPNLIKICILNGTQSLRAVGEKTVKFILSRIEDGHPISVLDLTECREPDTPTAEILLLKEISGLEVIFKADTVTNA</sequence>
<keyword evidence="2" id="KW-1185">Reference proteome</keyword>
<gene>
    <name evidence="1" type="ORF">HYPSUDRAFT_200362</name>
</gene>
<evidence type="ECO:0000313" key="2">
    <source>
        <dbReference type="Proteomes" id="UP000054270"/>
    </source>
</evidence>
<proteinExistence type="predicted"/>
<dbReference type="OrthoDB" id="2985369at2759"/>
<dbReference type="AlphaFoldDB" id="A0A0D2P853"/>
<dbReference type="EMBL" id="KN817535">
    <property type="protein sequence ID" value="KJA24816.1"/>
    <property type="molecule type" value="Genomic_DNA"/>
</dbReference>
<evidence type="ECO:0000313" key="1">
    <source>
        <dbReference type="EMBL" id="KJA24816.1"/>
    </source>
</evidence>
<dbReference type="Gene3D" id="1.20.1280.50">
    <property type="match status" value="1"/>
</dbReference>
<protein>
    <submittedName>
        <fullName evidence="1">Uncharacterized protein</fullName>
    </submittedName>
</protein>
<name>A0A0D2P853_HYPSF</name>
<reference evidence="2" key="1">
    <citation type="submission" date="2014-04" db="EMBL/GenBank/DDBJ databases">
        <title>Evolutionary Origins and Diversification of the Mycorrhizal Mutualists.</title>
        <authorList>
            <consortium name="DOE Joint Genome Institute"/>
            <consortium name="Mycorrhizal Genomics Consortium"/>
            <person name="Kohler A."/>
            <person name="Kuo A."/>
            <person name="Nagy L.G."/>
            <person name="Floudas D."/>
            <person name="Copeland A."/>
            <person name="Barry K.W."/>
            <person name="Cichocki N."/>
            <person name="Veneault-Fourrey C."/>
            <person name="LaButti K."/>
            <person name="Lindquist E.A."/>
            <person name="Lipzen A."/>
            <person name="Lundell T."/>
            <person name="Morin E."/>
            <person name="Murat C."/>
            <person name="Riley R."/>
            <person name="Ohm R."/>
            <person name="Sun H."/>
            <person name="Tunlid A."/>
            <person name="Henrissat B."/>
            <person name="Grigoriev I.V."/>
            <person name="Hibbett D.S."/>
            <person name="Martin F."/>
        </authorList>
    </citation>
    <scope>NUCLEOTIDE SEQUENCE [LARGE SCALE GENOMIC DNA]</scope>
    <source>
        <strain evidence="2">FD-334 SS-4</strain>
    </source>
</reference>
<organism evidence="1 2">
    <name type="scientific">Hypholoma sublateritium (strain FD-334 SS-4)</name>
    <dbReference type="NCBI Taxonomy" id="945553"/>
    <lineage>
        <taxon>Eukaryota</taxon>
        <taxon>Fungi</taxon>
        <taxon>Dikarya</taxon>
        <taxon>Basidiomycota</taxon>
        <taxon>Agaricomycotina</taxon>
        <taxon>Agaricomycetes</taxon>
        <taxon>Agaricomycetidae</taxon>
        <taxon>Agaricales</taxon>
        <taxon>Agaricineae</taxon>
        <taxon>Strophariaceae</taxon>
        <taxon>Hypholoma</taxon>
    </lineage>
</organism>